<evidence type="ECO:0000313" key="2">
    <source>
        <dbReference type="Proteomes" id="UP001177260"/>
    </source>
</evidence>
<evidence type="ECO:0000313" key="1">
    <source>
        <dbReference type="EMBL" id="KAK1146251.1"/>
    </source>
</evidence>
<protein>
    <submittedName>
        <fullName evidence="1">Glucan endo-1,3-alpha-glucosidase agn1</fullName>
    </submittedName>
</protein>
<name>A0ACC3B6W1_9EURO</name>
<organism evidence="1 2">
    <name type="scientific">Aspergillus melleus</name>
    <dbReference type="NCBI Taxonomy" id="138277"/>
    <lineage>
        <taxon>Eukaryota</taxon>
        <taxon>Fungi</taxon>
        <taxon>Dikarya</taxon>
        <taxon>Ascomycota</taxon>
        <taxon>Pezizomycotina</taxon>
        <taxon>Eurotiomycetes</taxon>
        <taxon>Eurotiomycetidae</taxon>
        <taxon>Eurotiales</taxon>
        <taxon>Aspergillaceae</taxon>
        <taxon>Aspergillus</taxon>
        <taxon>Aspergillus subgen. Circumdati</taxon>
    </lineage>
</organism>
<dbReference type="EMBL" id="JAOPJF010000019">
    <property type="protein sequence ID" value="KAK1146251.1"/>
    <property type="molecule type" value="Genomic_DNA"/>
</dbReference>
<sequence>MAPLSLIFLTTALALMGTHASSDCWATVHNETVACFSGAPIAFGFDMDTAADCQNWCGEVEKCHSWLYVAHSSQCDLHRNAALSTSFSSGFTFGGCAPTLANATEASSDSSVSTSTRVASEPTGSVYRSRSAQRITIGVEHMAATTDKGVNGRLPELEGRRVDRGRAIYRVGEGLAWICRDFWGLAGAHRTGPKSSNVALSIRQPTDAYGVHLFSQFERGSGHQPATPPEKSIAGFKASRNVSVLAGAPKGTGPERTAAFYMSKPGASSKYSTSTSLLSAVRVKPTMGLFLAWATILLLACRVQTAAVFAHFMVTNSANYTSDDWKTDMKLAQDAHIDAFALNMAYNDPNNVDALPAAFSAADSVGFKLFFSFDYAGNGNWPKSDVINLIKQYSAHSSYYFHKGQAFVSTFEGPGRADDWPSIKAATGCFFIPSWSSLGAKPAVKTGVVDGLFSWAGWPWGPQDMDTYIDASYIQYLASLPYMMPVSPWFYTNLPGYKKNWLWRGDHLWHDRWQEVLYVQPEFVQIISWNDYGESHYIGPLYDKAMEAFAIGKAPFNYVKDMPHDAWRKTLPFFIDMYKEGTATVTEESIVAWYRLSPAAACGSGGTSANTASQLQIEFPPAEVVQDRIFYSAVLGSFSGVVVSIGGSAHTAAWSSVPNENIGVYHGSVAIDGRTGPVTVSLMRDNKVFATIEGKAISASCPNGIQNYNAWVGGAVGGKVSATPDLLLSKQTCMNGTGANNFAGICEFACTYGYCPLGACTCTQMGLGYEKPNSTGVVGYPIAGEDASYSGLCNFDCNLGHCPPTACGTVEVPLTTPTVSPFLPPACTSGKGEGNLAGLCDFSCTHGFCPMNACTCTGQGAVNVLDPTSDVVGKPGPGMDEAIYGPLCEYTCQRGYCPDPACVESSSGSESGSGSVSGNGEVYIAPDIWGDPSPVVGCQPPCTLILPPLPLDEPTHITIPTWQTPITRKTASIRTTTDEDGATGTVRGFDVTTTTITITFPPIVRTDIPVWQAVINASQTGSSTLEMTSSIDLPHMIYVLPPQGTGPSATSTTTTITPPPYPWSQTSKDSVLNTSTTTWSSESPTPSASKGSKGTGHGCSPFCEGPCLLCPPGGGSINGGGGSAGGGGGGSSEGEGENEEECSTRTAQVCSTACVTGSGCDFHCSTTTGCSATASSTKIVGTPPPGVKMATTWEHRPSHTSNPDAESSIASSLDSVYSSAYGTLSVLYPTPTNTGPAPSNGPYGAGVEITYYEDDRDKDAVQWDLFEYYQNNLHGGLGCPEVVTPDQVRHDGAYHGLGDNTGGWRAFGATCTYHGDNLPVSPAGSKVGTFKCDKYRDAVCYSMTGGGNSCANGWQRTYPIVYCEW</sequence>
<comment type="caution">
    <text evidence="1">The sequence shown here is derived from an EMBL/GenBank/DDBJ whole genome shotgun (WGS) entry which is preliminary data.</text>
</comment>
<keyword evidence="2" id="KW-1185">Reference proteome</keyword>
<proteinExistence type="predicted"/>
<reference evidence="1 2" key="1">
    <citation type="journal article" date="2023" name="ACS Omega">
        <title>Identification of the Neoaspergillic Acid Biosynthesis Gene Cluster by Establishing an In Vitro CRISPR-Ribonucleoprotein Genetic System in Aspergillus melleus.</title>
        <authorList>
            <person name="Yuan B."/>
            <person name="Grau M.F."/>
            <person name="Murata R.M."/>
            <person name="Torok T."/>
            <person name="Venkateswaran K."/>
            <person name="Stajich J.E."/>
            <person name="Wang C.C.C."/>
        </authorList>
    </citation>
    <scope>NUCLEOTIDE SEQUENCE [LARGE SCALE GENOMIC DNA]</scope>
    <source>
        <strain evidence="1 2">IMV 1140</strain>
    </source>
</reference>
<dbReference type="Proteomes" id="UP001177260">
    <property type="component" value="Unassembled WGS sequence"/>
</dbReference>
<gene>
    <name evidence="1" type="primary">agn1_1</name>
    <name evidence="1" type="ORF">N8T08_003341</name>
</gene>
<accession>A0ACC3B6W1</accession>